<evidence type="ECO:0000256" key="4">
    <source>
        <dbReference type="ARBA" id="ARBA00022989"/>
    </source>
</evidence>
<feature type="transmembrane region" description="Helical" evidence="6">
    <location>
        <begin position="55"/>
        <end position="72"/>
    </location>
</feature>
<feature type="domain" description="Metallo-beta-lactamase" evidence="7">
    <location>
        <begin position="552"/>
        <end position="711"/>
    </location>
</feature>
<keyword evidence="3 6" id="KW-0812">Transmembrane</keyword>
<evidence type="ECO:0000313" key="8">
    <source>
        <dbReference type="EMBL" id="RXR07041.1"/>
    </source>
</evidence>
<keyword evidence="4 6" id="KW-1133">Transmembrane helix</keyword>
<protein>
    <submittedName>
        <fullName evidence="8">DNA internalization-related competence protein ComEC/Rec2</fullName>
    </submittedName>
</protein>
<feature type="transmembrane region" description="Helical" evidence="6">
    <location>
        <begin position="437"/>
        <end position="456"/>
    </location>
</feature>
<proteinExistence type="predicted"/>
<dbReference type="AlphaFoldDB" id="A0A4Q1JWP4"/>
<dbReference type="Pfam" id="PF13567">
    <property type="entry name" value="DUF4131"/>
    <property type="match status" value="1"/>
</dbReference>
<dbReference type="InterPro" id="IPR035681">
    <property type="entry name" value="ComA-like_MBL"/>
</dbReference>
<dbReference type="SMART" id="SM00849">
    <property type="entry name" value="Lactamase_B"/>
    <property type="match status" value="1"/>
</dbReference>
<dbReference type="Pfam" id="PF00753">
    <property type="entry name" value="Lactamase_B"/>
    <property type="match status" value="1"/>
</dbReference>
<dbReference type="Proteomes" id="UP000289784">
    <property type="component" value="Unassembled WGS sequence"/>
</dbReference>
<dbReference type="NCBIfam" id="TIGR00360">
    <property type="entry name" value="ComEC_N-term"/>
    <property type="match status" value="1"/>
</dbReference>
<evidence type="ECO:0000259" key="7">
    <source>
        <dbReference type="SMART" id="SM00849"/>
    </source>
</evidence>
<dbReference type="InterPro" id="IPR036866">
    <property type="entry name" value="RibonucZ/Hydroxyglut_hydro"/>
</dbReference>
<dbReference type="CDD" id="cd07731">
    <property type="entry name" value="ComA-like_MBL-fold"/>
    <property type="match status" value="1"/>
</dbReference>
<dbReference type="InterPro" id="IPR025405">
    <property type="entry name" value="DUF4131"/>
</dbReference>
<feature type="transmembrane region" description="Helical" evidence="6">
    <location>
        <begin position="491"/>
        <end position="513"/>
    </location>
</feature>
<comment type="subcellular location">
    <subcellularLocation>
        <location evidence="1">Cell membrane</location>
        <topology evidence="1">Multi-pass membrane protein</topology>
    </subcellularLocation>
</comment>
<dbReference type="InterPro" id="IPR004477">
    <property type="entry name" value="ComEC_N"/>
</dbReference>
<feature type="transmembrane region" description="Helical" evidence="6">
    <location>
        <begin position="351"/>
        <end position="368"/>
    </location>
</feature>
<feature type="transmembrane region" description="Helical" evidence="6">
    <location>
        <begin position="27"/>
        <end position="48"/>
    </location>
</feature>
<evidence type="ECO:0000256" key="5">
    <source>
        <dbReference type="ARBA" id="ARBA00023136"/>
    </source>
</evidence>
<name>A0A4Q1JWP4_9GAMM</name>
<dbReference type="NCBIfam" id="TIGR00361">
    <property type="entry name" value="ComEC_Rec2"/>
    <property type="match status" value="1"/>
</dbReference>
<dbReference type="OrthoDB" id="9761531at2"/>
<evidence type="ECO:0000256" key="6">
    <source>
        <dbReference type="SAM" id="Phobius"/>
    </source>
</evidence>
<sequence length="815" mass="87107">MTRLLPQGRGWHLGPVQPGLRAWVRDWQVGAFAVPVAAALVAGCVGVLQLPVLPPIWLLCGLLPLGLFAWWNGGTARLIGAALTGVACCGLHAALVLGQQLAPADEGREMIVQGVVASLPDQQARRARFLFELDADAALSLPSGRQLVLSWYDDFDAQAPGPRTALRAGQRWRFQAKLRAPRGLRNPGGLDAERQLLAQRIAATGYVRAPEQAVLLAPAAGLGAWRDATARRIQAAVGTSSARFVTALAIGDTRGLQDRDWELLRAAGLTHLIAISGFHVGLVSGLCALLASALWRCCPALGLRLPRPTACALAAVAGASGYAAIAGFALPTVRTVLMIGVVALARGWRRPLGASRALALAAIAVLLVDPLSVLVAGFWLSFAGVAWLVWCMPRSEGARLREFLSAQGVATVGLLPLTAMLFGQASLAGPLANLVAIPWWSLVVVPLSLIGTGLEALHAGWGGGPWRLAAWCFDLSWPLFTWLASGRLSLLWLPEASALAFALALVGGLWLLLPRAVPGKPWALLLWLPLLWPSTQRPPQGAVDVTVLDVGQGLSVLVRTHRHTLLYDAGPAVPEGFDAGERVVLPALHALGVRHLDKLMLSHGDADHAGGLEAVRRGMPTHRVQAPAGSPVPFDQACRTGQAWTWDGVRFQVLHPGAHFPYLRNEASCVLRIEGRHGALLLTGDIGEVIERKLLRQQRALLKADVVLAAHHGSSGSSEPGFVRATGARLALVSAGFGNRFGHPHTGAVRRWQRHGAEVLNTAESGALTVWLDADGLSVRERRQFQRRPWDAVWLRRAARLSYRPAIDRPSTPKD</sequence>
<evidence type="ECO:0000256" key="2">
    <source>
        <dbReference type="ARBA" id="ARBA00022475"/>
    </source>
</evidence>
<evidence type="ECO:0000256" key="1">
    <source>
        <dbReference type="ARBA" id="ARBA00004651"/>
    </source>
</evidence>
<keyword evidence="5 6" id="KW-0472">Membrane</keyword>
<dbReference type="InterPro" id="IPR052159">
    <property type="entry name" value="Competence_DNA_uptake"/>
</dbReference>
<accession>A0A4Q1JWP4</accession>
<dbReference type="InterPro" id="IPR004797">
    <property type="entry name" value="Competence_ComEC/Rec2"/>
</dbReference>
<dbReference type="PANTHER" id="PTHR30619">
    <property type="entry name" value="DNA INTERNALIZATION/COMPETENCE PROTEIN COMEC/REC2"/>
    <property type="match status" value="1"/>
</dbReference>
<evidence type="ECO:0000256" key="3">
    <source>
        <dbReference type="ARBA" id="ARBA00022692"/>
    </source>
</evidence>
<feature type="transmembrane region" description="Helical" evidence="6">
    <location>
        <begin position="403"/>
        <end position="425"/>
    </location>
</feature>
<keyword evidence="9" id="KW-1185">Reference proteome</keyword>
<comment type="caution">
    <text evidence="8">The sequence shown here is derived from an EMBL/GenBank/DDBJ whole genome shotgun (WGS) entry which is preliminary data.</text>
</comment>
<feature type="transmembrane region" description="Helical" evidence="6">
    <location>
        <begin position="272"/>
        <end position="295"/>
    </location>
</feature>
<dbReference type="InterPro" id="IPR001279">
    <property type="entry name" value="Metallo-B-lactamas"/>
</dbReference>
<dbReference type="Gene3D" id="3.60.15.10">
    <property type="entry name" value="Ribonuclease Z/Hydroxyacylglutathione hydrolase-like"/>
    <property type="match status" value="1"/>
</dbReference>
<dbReference type="EMBL" id="SAWZ01000002">
    <property type="protein sequence ID" value="RXR07041.1"/>
    <property type="molecule type" value="Genomic_DNA"/>
</dbReference>
<reference evidence="8 9" key="1">
    <citation type="submission" date="2019-01" db="EMBL/GenBank/DDBJ databases">
        <title>Pseudoxanthomonas composti sp. nov., isolated from compost.</title>
        <authorList>
            <person name="Yang G."/>
        </authorList>
    </citation>
    <scope>NUCLEOTIDE SEQUENCE [LARGE SCALE GENOMIC DNA]</scope>
    <source>
        <strain evidence="8 9">GSS15</strain>
    </source>
</reference>
<dbReference type="GO" id="GO:0030420">
    <property type="term" value="P:establishment of competence for transformation"/>
    <property type="evidence" value="ECO:0007669"/>
    <property type="project" value="InterPro"/>
</dbReference>
<feature type="transmembrane region" description="Helical" evidence="6">
    <location>
        <begin position="307"/>
        <end position="330"/>
    </location>
</feature>
<gene>
    <name evidence="8" type="ORF">EPA99_03660</name>
</gene>
<dbReference type="Pfam" id="PF03772">
    <property type="entry name" value="Competence"/>
    <property type="match status" value="1"/>
</dbReference>
<dbReference type="PANTHER" id="PTHR30619:SF1">
    <property type="entry name" value="RECOMBINATION PROTEIN 2"/>
    <property type="match status" value="1"/>
</dbReference>
<dbReference type="GO" id="GO:0005886">
    <property type="term" value="C:plasma membrane"/>
    <property type="evidence" value="ECO:0007669"/>
    <property type="project" value="UniProtKB-SubCell"/>
</dbReference>
<keyword evidence="2" id="KW-1003">Cell membrane</keyword>
<dbReference type="SUPFAM" id="SSF56281">
    <property type="entry name" value="Metallo-hydrolase/oxidoreductase"/>
    <property type="match status" value="1"/>
</dbReference>
<organism evidence="8 9">
    <name type="scientific">Pseudoxanthomonas composti</name>
    <dbReference type="NCBI Taxonomy" id="2137479"/>
    <lineage>
        <taxon>Bacteria</taxon>
        <taxon>Pseudomonadati</taxon>
        <taxon>Pseudomonadota</taxon>
        <taxon>Gammaproteobacteria</taxon>
        <taxon>Lysobacterales</taxon>
        <taxon>Lysobacteraceae</taxon>
        <taxon>Pseudoxanthomonas</taxon>
    </lineage>
</organism>
<evidence type="ECO:0000313" key="9">
    <source>
        <dbReference type="Proteomes" id="UP000289784"/>
    </source>
</evidence>
<feature type="transmembrane region" description="Helical" evidence="6">
    <location>
        <begin position="374"/>
        <end position="391"/>
    </location>
</feature>